<dbReference type="AlphaFoldDB" id="A0A9X3RM65"/>
<dbReference type="Proteomes" id="UP001146439">
    <property type="component" value="Unassembled WGS sequence"/>
</dbReference>
<dbReference type="RefSeq" id="WP_238802208.1">
    <property type="nucleotide sequence ID" value="NZ_JAKMUZ010000027.1"/>
</dbReference>
<evidence type="ECO:0000313" key="2">
    <source>
        <dbReference type="EMBL" id="MCZ9297095.1"/>
    </source>
</evidence>
<name>A0A9X3RM65_9CORY</name>
<keyword evidence="5" id="KW-1185">Reference proteome</keyword>
<organism evidence="2 4">
    <name type="scientific">Corynebacterium yonathiae</name>
    <dbReference type="NCBI Taxonomy" id="2913504"/>
    <lineage>
        <taxon>Bacteria</taxon>
        <taxon>Bacillati</taxon>
        <taxon>Actinomycetota</taxon>
        <taxon>Actinomycetes</taxon>
        <taxon>Mycobacteriales</taxon>
        <taxon>Corynebacteriaceae</taxon>
        <taxon>Corynebacterium</taxon>
    </lineage>
</organism>
<reference evidence="3 5" key="2">
    <citation type="submission" date="2024-01" db="EMBL/GenBank/DDBJ databases">
        <title>Description of two novel Corynebacterium species isolated from human nasal passages and skin.</title>
        <authorList>
            <person name="Popowitch E."/>
            <person name="Tran T.H."/>
            <person name="Escapa I.F."/>
            <person name="Bhatt E."/>
            <person name="Sozat A.K."/>
            <person name="Roberts A.Q."/>
            <person name="Segre J.A."/>
            <person name="Kong H."/>
            <person name="Conlan S."/>
            <person name="Lemon K.P."/>
            <person name="Kelly M.S."/>
        </authorList>
    </citation>
    <scope>NUCLEOTIDE SEQUENCE [LARGE SCALE GENOMIC DNA]</scope>
    <source>
        <strain evidence="3 5">KPL2619</strain>
    </source>
</reference>
<evidence type="ECO:0000313" key="4">
    <source>
        <dbReference type="Proteomes" id="UP001146439"/>
    </source>
</evidence>
<proteinExistence type="predicted"/>
<sequence>MRSLARPAHAIAGVVLTATLLTGCSSQFNTNPFAQSPQHEPIGIMVDANEADQLVLAEIFRQELMGQGREASIVKEEIFQDTQGGRSMNPGGNFYVGCTGVFLSALNPGEARAISKDYKKAQKASEPGGEDYLARTHIALMSSLTTDTSTVEPSGASGCEDAEPELPENFVVLYQDDLFDREERQAVASLTKFITQKDISDMVEEMETKDASAEKVVRSWMNSSGADIAHEEGDSDSSGGSDLTGGSK</sequence>
<dbReference type="EMBL" id="JBBMGJ010000009">
    <property type="protein sequence ID" value="MEK0145534.1"/>
    <property type="molecule type" value="Genomic_DNA"/>
</dbReference>
<feature type="compositionally biased region" description="Low complexity" evidence="1">
    <location>
        <begin position="236"/>
        <end position="248"/>
    </location>
</feature>
<gene>
    <name evidence="2" type="ORF">L8V22_11130</name>
    <name evidence="3" type="ORF">WMQ01_05540</name>
</gene>
<evidence type="ECO:0000313" key="3">
    <source>
        <dbReference type="EMBL" id="MEK0145534.1"/>
    </source>
</evidence>
<dbReference type="Proteomes" id="UP001371299">
    <property type="component" value="Unassembled WGS sequence"/>
</dbReference>
<feature type="region of interest" description="Disordered" evidence="1">
    <location>
        <begin position="222"/>
        <end position="248"/>
    </location>
</feature>
<protein>
    <submittedName>
        <fullName evidence="2">Uncharacterized protein</fullName>
    </submittedName>
</protein>
<dbReference type="PROSITE" id="PS51257">
    <property type="entry name" value="PROKAR_LIPOPROTEIN"/>
    <property type="match status" value="1"/>
</dbReference>
<comment type="caution">
    <text evidence="2">The sequence shown here is derived from an EMBL/GenBank/DDBJ whole genome shotgun (WGS) entry which is preliminary data.</text>
</comment>
<dbReference type="EMBL" id="JAKMUZ010000027">
    <property type="protein sequence ID" value="MCZ9297095.1"/>
    <property type="molecule type" value="Genomic_DNA"/>
</dbReference>
<reference evidence="2" key="1">
    <citation type="submission" date="2022-02" db="EMBL/GenBank/DDBJ databases">
        <title>Corynebacterium sp. from urogenital microbiome.</title>
        <authorList>
            <person name="Cappelli E.A."/>
            <person name="Ribeiro T.G."/>
            <person name="Peixe L."/>
        </authorList>
    </citation>
    <scope>NUCLEOTIDE SEQUENCE</scope>
    <source>
        <strain evidence="2">C21Ua_68</strain>
    </source>
</reference>
<evidence type="ECO:0000313" key="5">
    <source>
        <dbReference type="Proteomes" id="UP001371299"/>
    </source>
</evidence>
<accession>A0A9X3RM65</accession>
<evidence type="ECO:0000256" key="1">
    <source>
        <dbReference type="SAM" id="MobiDB-lite"/>
    </source>
</evidence>